<feature type="non-terminal residue" evidence="1">
    <location>
        <position position="1"/>
    </location>
</feature>
<dbReference type="AlphaFoldDB" id="A0A4P9YA28"/>
<sequence length="161" mass="19124">QSYREGFLDVYVNKDLAIGFELLRGGNRLDEQVPYECYFMFFRRFDPNDVKYSKIPLKFYAILDFYEHGEPTLRDDLLVNENYYKVVFGPTFESAKVKNTHGEASTLFYCSSLFFRVKIHTLFRCFFEFPLLLEALERRHSSDVVIKIVISNDFMVKNNVF</sequence>
<dbReference type="Proteomes" id="UP000281549">
    <property type="component" value="Unassembled WGS sequence"/>
</dbReference>
<proteinExistence type="predicted"/>
<organism evidence="1 2">
    <name type="scientific">Rozella allomycis (strain CSF55)</name>
    <dbReference type="NCBI Taxonomy" id="988480"/>
    <lineage>
        <taxon>Eukaryota</taxon>
        <taxon>Fungi</taxon>
        <taxon>Fungi incertae sedis</taxon>
        <taxon>Cryptomycota</taxon>
        <taxon>Cryptomycota incertae sedis</taxon>
        <taxon>Rozella</taxon>
    </lineage>
</organism>
<gene>
    <name evidence="1" type="ORF">ROZALSC1DRAFT_25696</name>
</gene>
<protein>
    <submittedName>
        <fullName evidence="1">Uncharacterized protein</fullName>
    </submittedName>
</protein>
<evidence type="ECO:0000313" key="2">
    <source>
        <dbReference type="Proteomes" id="UP000281549"/>
    </source>
</evidence>
<accession>A0A4P9YA28</accession>
<reference evidence="2" key="1">
    <citation type="journal article" date="2018" name="Nat. Microbiol.">
        <title>Leveraging single-cell genomics to expand the fungal tree of life.</title>
        <authorList>
            <person name="Ahrendt S.R."/>
            <person name="Quandt C.A."/>
            <person name="Ciobanu D."/>
            <person name="Clum A."/>
            <person name="Salamov A."/>
            <person name="Andreopoulos B."/>
            <person name="Cheng J.F."/>
            <person name="Woyke T."/>
            <person name="Pelin A."/>
            <person name="Henrissat B."/>
            <person name="Reynolds N.K."/>
            <person name="Benny G.L."/>
            <person name="Smith M.E."/>
            <person name="James T.Y."/>
            <person name="Grigoriev I.V."/>
        </authorList>
    </citation>
    <scope>NUCLEOTIDE SEQUENCE [LARGE SCALE GENOMIC DNA]</scope>
    <source>
        <strain evidence="2">CSF55</strain>
    </source>
</reference>
<name>A0A4P9YA28_ROZAC</name>
<dbReference type="EMBL" id="ML007042">
    <property type="protein sequence ID" value="RKP16073.1"/>
    <property type="molecule type" value="Genomic_DNA"/>
</dbReference>
<evidence type="ECO:0000313" key="1">
    <source>
        <dbReference type="EMBL" id="RKP16073.1"/>
    </source>
</evidence>